<organism evidence="1">
    <name type="scientific">Medicago truncatula</name>
    <name type="common">Barrel medic</name>
    <name type="synonym">Medicago tribuloides</name>
    <dbReference type="NCBI Taxonomy" id="3880"/>
    <lineage>
        <taxon>Eukaryota</taxon>
        <taxon>Viridiplantae</taxon>
        <taxon>Streptophyta</taxon>
        <taxon>Embryophyta</taxon>
        <taxon>Tracheophyta</taxon>
        <taxon>Spermatophyta</taxon>
        <taxon>Magnoliopsida</taxon>
        <taxon>eudicotyledons</taxon>
        <taxon>Gunneridae</taxon>
        <taxon>Pentapetalae</taxon>
        <taxon>rosids</taxon>
        <taxon>fabids</taxon>
        <taxon>Fabales</taxon>
        <taxon>Fabaceae</taxon>
        <taxon>Papilionoideae</taxon>
        <taxon>50 kb inversion clade</taxon>
        <taxon>NPAAA clade</taxon>
        <taxon>Hologalegina</taxon>
        <taxon>IRL clade</taxon>
        <taxon>Trifolieae</taxon>
        <taxon>Medicago</taxon>
    </lineage>
</organism>
<dbReference type="EMBL" id="BT138392">
    <property type="protein sequence ID" value="AFK38187.1"/>
    <property type="molecule type" value="mRNA"/>
</dbReference>
<reference evidence="1" key="1">
    <citation type="submission" date="2012-05" db="EMBL/GenBank/DDBJ databases">
        <authorList>
            <person name="Krishnakumar V."/>
            <person name="Cheung F."/>
            <person name="Xiao Y."/>
            <person name="Chan A."/>
            <person name="Moskal W.A."/>
            <person name="Town C.D."/>
        </authorList>
    </citation>
    <scope>NUCLEOTIDE SEQUENCE</scope>
</reference>
<protein>
    <submittedName>
        <fullName evidence="1">Uncharacterized protein</fullName>
    </submittedName>
</protein>
<accession>I3SD45</accession>
<name>I3SD45_MEDTR</name>
<proteinExistence type="evidence at transcript level"/>
<sequence>MDRCFVKCAKPNTNCKDRKTLSCIAGQSNEL</sequence>
<dbReference type="AlphaFoldDB" id="I3SD45"/>
<evidence type="ECO:0000313" key="1">
    <source>
        <dbReference type="EMBL" id="AFK38187.1"/>
    </source>
</evidence>